<accession>A0ABN6T8A6</accession>
<keyword evidence="4" id="KW-1185">Reference proteome</keyword>
<feature type="signal peptide" evidence="1">
    <location>
        <begin position="1"/>
        <end position="22"/>
    </location>
</feature>
<gene>
    <name evidence="3" type="ORF">MasN3_08290</name>
</gene>
<dbReference type="EMBL" id="AP026966">
    <property type="protein sequence ID" value="BDT57335.1"/>
    <property type="molecule type" value="Genomic_DNA"/>
</dbReference>
<dbReference type="Proteomes" id="UP001163336">
    <property type="component" value="Chromosome"/>
</dbReference>
<dbReference type="Pfam" id="PF07589">
    <property type="entry name" value="PEP-CTERM"/>
    <property type="match status" value="1"/>
</dbReference>
<dbReference type="InterPro" id="IPR013424">
    <property type="entry name" value="Ice-binding_C"/>
</dbReference>
<feature type="domain" description="Ice-binding protein C-terminal" evidence="2">
    <location>
        <begin position="193"/>
        <end position="216"/>
    </location>
</feature>
<evidence type="ECO:0000259" key="2">
    <source>
        <dbReference type="Pfam" id="PF07589"/>
    </source>
</evidence>
<protein>
    <recommendedName>
        <fullName evidence="2">Ice-binding protein C-terminal domain-containing protein</fullName>
    </recommendedName>
</protein>
<sequence>MKIKQFFLGLVAASCLAVPAFAAPIPFQINTITLTPGSGYGPGNGNQEQLDVVFQAFAAPAAFGLDVGQSFTFNVANVILSEACINPGGCPASGNGPNDETDGLNLGVKFNFTNPFSGVQDLLMIGTAYPGPVNDADEDYKLVFAPKEVTFGNGGRFSLDLLDLSFTNVGTKNLTATLTLLNAPASEGGGNEVPEPASLALIGLGLAGLRIGVKRRKA</sequence>
<evidence type="ECO:0000313" key="4">
    <source>
        <dbReference type="Proteomes" id="UP001163336"/>
    </source>
</evidence>
<organism evidence="3 4">
    <name type="scientific">Massilia varians</name>
    <dbReference type="NCBI Taxonomy" id="457921"/>
    <lineage>
        <taxon>Bacteria</taxon>
        <taxon>Pseudomonadati</taxon>
        <taxon>Pseudomonadota</taxon>
        <taxon>Betaproteobacteria</taxon>
        <taxon>Burkholderiales</taxon>
        <taxon>Oxalobacteraceae</taxon>
        <taxon>Telluria group</taxon>
        <taxon>Massilia</taxon>
    </lineage>
</organism>
<reference evidence="3" key="1">
    <citation type="submission" date="2022-11" db="EMBL/GenBank/DDBJ databases">
        <title>Isolation and characterization of PLA-degrading bacterium Massilia sp. from Antarctic soil.</title>
        <authorList>
            <person name="Sato K."/>
            <person name="Gomez-Fuentes C."/>
            <person name="Ahmad S.A."/>
            <person name="Zulkharnain A."/>
        </authorList>
    </citation>
    <scope>NUCLEOTIDE SEQUENCE</scope>
    <source>
        <strain evidence="3">N-3</strain>
    </source>
</reference>
<dbReference type="PROSITE" id="PS51257">
    <property type="entry name" value="PROKAR_LIPOPROTEIN"/>
    <property type="match status" value="1"/>
</dbReference>
<evidence type="ECO:0000256" key="1">
    <source>
        <dbReference type="SAM" id="SignalP"/>
    </source>
</evidence>
<feature type="chain" id="PRO_5047479589" description="Ice-binding protein C-terminal domain-containing protein" evidence="1">
    <location>
        <begin position="23"/>
        <end position="218"/>
    </location>
</feature>
<dbReference type="NCBIfam" id="TIGR02595">
    <property type="entry name" value="PEP_CTERM"/>
    <property type="match status" value="1"/>
</dbReference>
<dbReference type="RefSeq" id="WP_281912610.1">
    <property type="nucleotide sequence ID" value="NZ_AP026966.1"/>
</dbReference>
<name>A0ABN6T8A6_9BURK</name>
<keyword evidence="1" id="KW-0732">Signal</keyword>
<proteinExistence type="predicted"/>
<evidence type="ECO:0000313" key="3">
    <source>
        <dbReference type="EMBL" id="BDT57335.1"/>
    </source>
</evidence>